<proteinExistence type="predicted"/>
<evidence type="ECO:0000313" key="1">
    <source>
        <dbReference type="EMBL" id="JAH51592.1"/>
    </source>
</evidence>
<protein>
    <submittedName>
        <fullName evidence="1">Uncharacterized protein</fullName>
    </submittedName>
</protein>
<dbReference type="AlphaFoldDB" id="A0A0E9TDR9"/>
<reference evidence="1" key="1">
    <citation type="submission" date="2014-11" db="EMBL/GenBank/DDBJ databases">
        <authorList>
            <person name="Amaro Gonzalez C."/>
        </authorList>
    </citation>
    <scope>NUCLEOTIDE SEQUENCE</scope>
</reference>
<sequence>MDMDCPLSHLQLIIFQLK</sequence>
<dbReference type="EMBL" id="GBXM01056985">
    <property type="protein sequence ID" value="JAH51592.1"/>
    <property type="molecule type" value="Transcribed_RNA"/>
</dbReference>
<organism evidence="1">
    <name type="scientific">Anguilla anguilla</name>
    <name type="common">European freshwater eel</name>
    <name type="synonym">Muraena anguilla</name>
    <dbReference type="NCBI Taxonomy" id="7936"/>
    <lineage>
        <taxon>Eukaryota</taxon>
        <taxon>Metazoa</taxon>
        <taxon>Chordata</taxon>
        <taxon>Craniata</taxon>
        <taxon>Vertebrata</taxon>
        <taxon>Euteleostomi</taxon>
        <taxon>Actinopterygii</taxon>
        <taxon>Neopterygii</taxon>
        <taxon>Teleostei</taxon>
        <taxon>Anguilliformes</taxon>
        <taxon>Anguillidae</taxon>
        <taxon>Anguilla</taxon>
    </lineage>
</organism>
<name>A0A0E9TDR9_ANGAN</name>
<reference evidence="1" key="2">
    <citation type="journal article" date="2015" name="Fish Shellfish Immunol.">
        <title>Early steps in the European eel (Anguilla anguilla)-Vibrio vulnificus interaction in the gills: Role of the RtxA13 toxin.</title>
        <authorList>
            <person name="Callol A."/>
            <person name="Pajuelo D."/>
            <person name="Ebbesson L."/>
            <person name="Teles M."/>
            <person name="MacKenzie S."/>
            <person name="Amaro C."/>
        </authorList>
    </citation>
    <scope>NUCLEOTIDE SEQUENCE</scope>
</reference>
<accession>A0A0E9TDR9</accession>